<keyword evidence="3" id="KW-1185">Reference proteome</keyword>
<protein>
    <submittedName>
        <fullName evidence="2">Uncharacterized protein</fullName>
    </submittedName>
</protein>
<comment type="caution">
    <text evidence="2">The sequence shown here is derived from an EMBL/GenBank/DDBJ whole genome shotgun (WGS) entry which is preliminary data.</text>
</comment>
<dbReference type="VEuPathDB" id="MicrosporidiaDB:TUBRATIS_28750"/>
<name>A0A437AHR6_9MICR</name>
<dbReference type="EMBL" id="RCSS01000808">
    <property type="protein sequence ID" value="RVD90695.1"/>
    <property type="molecule type" value="Genomic_DNA"/>
</dbReference>
<evidence type="ECO:0000256" key="1">
    <source>
        <dbReference type="SAM" id="MobiDB-lite"/>
    </source>
</evidence>
<sequence>MNKIKDALQVKAYPIRCELINQSDTQKDSSTQNAVGYKCYTDPQEIIQALINVGYEPDANGRIIATGCRGDEKVEVVYDTKEDPDREPLEGNVTPVNLPEPVK</sequence>
<proteinExistence type="predicted"/>
<gene>
    <name evidence="2" type="ORF">TUBRATIS_28750</name>
</gene>
<reference evidence="2 3" key="1">
    <citation type="submission" date="2018-10" db="EMBL/GenBank/DDBJ databases">
        <title>Draft genome sequence of the microsporidian Tubulinosema ratisbonensis.</title>
        <authorList>
            <person name="Polonais V."/>
            <person name="Peyretaillade E."/>
            <person name="Niehus S."/>
            <person name="Wawrzyniak I."/>
            <person name="Franchet A."/>
            <person name="Gaspin C."/>
            <person name="Reichstadt M."/>
            <person name="Belser C."/>
            <person name="Labadie K."/>
            <person name="Delbac F."/>
            <person name="Ferrandon D."/>
        </authorList>
    </citation>
    <scope>NUCLEOTIDE SEQUENCE [LARGE SCALE GENOMIC DNA]</scope>
    <source>
        <strain evidence="2 3">Franzen</strain>
    </source>
</reference>
<accession>A0A437AHR6</accession>
<evidence type="ECO:0000313" key="2">
    <source>
        <dbReference type="EMBL" id="RVD90695.1"/>
    </source>
</evidence>
<dbReference type="Proteomes" id="UP000282876">
    <property type="component" value="Unassembled WGS sequence"/>
</dbReference>
<feature type="region of interest" description="Disordered" evidence="1">
    <location>
        <begin position="82"/>
        <end position="103"/>
    </location>
</feature>
<evidence type="ECO:0000313" key="3">
    <source>
        <dbReference type="Proteomes" id="UP000282876"/>
    </source>
</evidence>
<dbReference type="AlphaFoldDB" id="A0A437AHR6"/>
<organism evidence="2 3">
    <name type="scientific">Tubulinosema ratisbonensis</name>
    <dbReference type="NCBI Taxonomy" id="291195"/>
    <lineage>
        <taxon>Eukaryota</taxon>
        <taxon>Fungi</taxon>
        <taxon>Fungi incertae sedis</taxon>
        <taxon>Microsporidia</taxon>
        <taxon>Tubulinosematoidea</taxon>
        <taxon>Tubulinosematidae</taxon>
        <taxon>Tubulinosema</taxon>
    </lineage>
</organism>